<evidence type="ECO:0000259" key="1">
    <source>
        <dbReference type="Pfam" id="PF12417"/>
    </source>
</evidence>
<sequence length="361" mass="39874">MLSLETIVSTASSEAKRHAAVQKQGTATFRKIGAGACGAIFAQDGKSLVIKLGKTTDHASLWNDYKHHTHIEAVFDTYGGDSVVKIPECYYFVPHELTDWFDLRPGLVHAAQEVCHLPTAALVAERILPLPEVIRVMLIERYCPPRIKQAALIDPANKDCLIRPYLGSNKTRAGIFFSLRNFKLHLNQMVEIGVDIAMFNRKMAVSMAIMHWAARVDARDAEFVIGSSTAKSTPAQLRPAQLEGLTKPTYTGPSTLLDEDFFQRSIDLCIMDFNQVRSITLDEAGVALAVEAVKLNDPYLPRPGGASRVENDLWVTFVASYIAASDSILAALGFKEGGKEMMLPRQFIRGMISLYSSKLDE</sequence>
<comment type="caution">
    <text evidence="2">The sequence shown here is derived from an EMBL/GenBank/DDBJ whole genome shotgun (WGS) entry which is preliminary data.</text>
</comment>
<evidence type="ECO:0000313" key="3">
    <source>
        <dbReference type="Proteomes" id="UP001303160"/>
    </source>
</evidence>
<dbReference type="InterPro" id="IPR022137">
    <property type="entry name" value="Znf_prot_DUF3669"/>
</dbReference>
<evidence type="ECO:0000313" key="2">
    <source>
        <dbReference type="EMBL" id="KAK4199785.1"/>
    </source>
</evidence>
<dbReference type="Pfam" id="PF12417">
    <property type="entry name" value="DUF3669"/>
    <property type="match status" value="1"/>
</dbReference>
<organism evidence="2 3">
    <name type="scientific">Triangularia verruculosa</name>
    <dbReference type="NCBI Taxonomy" id="2587418"/>
    <lineage>
        <taxon>Eukaryota</taxon>
        <taxon>Fungi</taxon>
        <taxon>Dikarya</taxon>
        <taxon>Ascomycota</taxon>
        <taxon>Pezizomycotina</taxon>
        <taxon>Sordariomycetes</taxon>
        <taxon>Sordariomycetidae</taxon>
        <taxon>Sordariales</taxon>
        <taxon>Podosporaceae</taxon>
        <taxon>Triangularia</taxon>
    </lineage>
</organism>
<dbReference type="EMBL" id="MU863927">
    <property type="protein sequence ID" value="KAK4199785.1"/>
    <property type="molecule type" value="Genomic_DNA"/>
</dbReference>
<accession>A0AAN6XFR1</accession>
<gene>
    <name evidence="2" type="ORF">QBC40DRAFT_175450</name>
</gene>
<reference evidence="2" key="1">
    <citation type="journal article" date="2023" name="Mol. Phylogenet. Evol.">
        <title>Genome-scale phylogeny and comparative genomics of the fungal order Sordariales.</title>
        <authorList>
            <person name="Hensen N."/>
            <person name="Bonometti L."/>
            <person name="Westerberg I."/>
            <person name="Brannstrom I.O."/>
            <person name="Guillou S."/>
            <person name="Cros-Aarteil S."/>
            <person name="Calhoun S."/>
            <person name="Haridas S."/>
            <person name="Kuo A."/>
            <person name="Mondo S."/>
            <person name="Pangilinan J."/>
            <person name="Riley R."/>
            <person name="LaButti K."/>
            <person name="Andreopoulos B."/>
            <person name="Lipzen A."/>
            <person name="Chen C."/>
            <person name="Yan M."/>
            <person name="Daum C."/>
            <person name="Ng V."/>
            <person name="Clum A."/>
            <person name="Steindorff A."/>
            <person name="Ohm R.A."/>
            <person name="Martin F."/>
            <person name="Silar P."/>
            <person name="Natvig D.O."/>
            <person name="Lalanne C."/>
            <person name="Gautier V."/>
            <person name="Ament-Velasquez S.L."/>
            <person name="Kruys A."/>
            <person name="Hutchinson M.I."/>
            <person name="Powell A.J."/>
            <person name="Barry K."/>
            <person name="Miller A.N."/>
            <person name="Grigoriev I.V."/>
            <person name="Debuchy R."/>
            <person name="Gladieux P."/>
            <person name="Hiltunen Thoren M."/>
            <person name="Johannesson H."/>
        </authorList>
    </citation>
    <scope>NUCLEOTIDE SEQUENCE</scope>
    <source>
        <strain evidence="2">CBS 315.58</strain>
    </source>
</reference>
<dbReference type="AlphaFoldDB" id="A0AAN6XFR1"/>
<proteinExistence type="predicted"/>
<reference evidence="2" key="2">
    <citation type="submission" date="2023-05" db="EMBL/GenBank/DDBJ databases">
        <authorList>
            <consortium name="Lawrence Berkeley National Laboratory"/>
            <person name="Steindorff A."/>
            <person name="Hensen N."/>
            <person name="Bonometti L."/>
            <person name="Westerberg I."/>
            <person name="Brannstrom I.O."/>
            <person name="Guillou S."/>
            <person name="Cros-Aarteil S."/>
            <person name="Calhoun S."/>
            <person name="Haridas S."/>
            <person name="Kuo A."/>
            <person name="Mondo S."/>
            <person name="Pangilinan J."/>
            <person name="Riley R."/>
            <person name="Labutti K."/>
            <person name="Andreopoulos B."/>
            <person name="Lipzen A."/>
            <person name="Chen C."/>
            <person name="Yanf M."/>
            <person name="Daum C."/>
            <person name="Ng V."/>
            <person name="Clum A."/>
            <person name="Ohm R."/>
            <person name="Martin F."/>
            <person name="Silar P."/>
            <person name="Natvig D."/>
            <person name="Lalanne C."/>
            <person name="Gautier V."/>
            <person name="Ament-Velasquez S.L."/>
            <person name="Kruys A."/>
            <person name="Hutchinson M.I."/>
            <person name="Powell A.J."/>
            <person name="Barry K."/>
            <person name="Miller A.N."/>
            <person name="Grigoriev I.V."/>
            <person name="Debuchy R."/>
            <person name="Gladieux P."/>
            <person name="Thoren M.H."/>
            <person name="Johannesson H."/>
        </authorList>
    </citation>
    <scope>NUCLEOTIDE SEQUENCE</scope>
    <source>
        <strain evidence="2">CBS 315.58</strain>
    </source>
</reference>
<dbReference type="Proteomes" id="UP001303160">
    <property type="component" value="Unassembled WGS sequence"/>
</dbReference>
<feature type="domain" description="DUF3669" evidence="1">
    <location>
        <begin position="270"/>
        <end position="330"/>
    </location>
</feature>
<dbReference type="PANTHER" id="PTHR40780">
    <property type="entry name" value="DUF3669 DOMAIN-CONTAINING PROTEIN"/>
    <property type="match status" value="1"/>
</dbReference>
<name>A0AAN6XFR1_9PEZI</name>
<protein>
    <recommendedName>
        <fullName evidence="1">DUF3669 domain-containing protein</fullName>
    </recommendedName>
</protein>
<dbReference type="PANTHER" id="PTHR40780:SF2">
    <property type="entry name" value="DUF3669 DOMAIN-CONTAINING PROTEIN"/>
    <property type="match status" value="1"/>
</dbReference>
<keyword evidence="3" id="KW-1185">Reference proteome</keyword>